<keyword evidence="1" id="KW-0472">Membrane</keyword>
<evidence type="ECO:0000259" key="6">
    <source>
        <dbReference type="Pfam" id="PF25820"/>
    </source>
</evidence>
<feature type="domain" description="DUF7035" evidence="4">
    <location>
        <begin position="627"/>
        <end position="768"/>
    </location>
</feature>
<organism evidence="7 8">
    <name type="scientific">Polysphondylium violaceum</name>
    <dbReference type="NCBI Taxonomy" id="133409"/>
    <lineage>
        <taxon>Eukaryota</taxon>
        <taxon>Amoebozoa</taxon>
        <taxon>Evosea</taxon>
        <taxon>Eumycetozoa</taxon>
        <taxon>Dictyostelia</taxon>
        <taxon>Dictyosteliales</taxon>
        <taxon>Dictyosteliaceae</taxon>
        <taxon>Polysphondylium</taxon>
    </lineage>
</organism>
<sequence>MALLIVDVNGFSYTDLTVSDYNDMYAQESLIGRGWECESKRDYLFNDPTGILNVDVDSPAFLYIRKMVSNTTTQALYTLVVLLKPATTTFVLNVHTNTTIVKLDVAVICELPPTPDLQFFSGDEVKFFPGTMVAQPYFLFKVKNFNKPLAPRLQVINIEGNYDAVPVGLTKNVYIVTLVVKSKDSMFGNSNFNISNGYNGYYIHQTRSFLPNYNNIILQNSIETFALNGQLFYPEVCIMNESHLDSNTPMVKFFEINNTGYLETAPLVLGNYSTGVYFRKYSVRSYGQGIFTSYTYNPNSVVNISTIGYYEDPGQKPFSLSVLSTLENQNVINVKYVTNVTLKSDLINVNGKVMVIPYPFSYSAGNSLSYEKNHAFYFEPIFYTRGSLYDGVVNPSFVLTGNLIDTEPPKIISIASLHLPNQPYVVLRMEISDYSGFNTINFGDYKDIISGTFNHGVYEFLCRQSNAMLQLYGGQVRIEDVMKNYLDFSVFNTYVNVGLEKYPFKFLNLLNIKSIKFEKNDIDTSDKSVDNHMFLYPHIVDTNVYPGFIVPSFGDILSEAVNTFTGVWNGECGCYVIPFTVPMNYPTGRFEYFMAFSGDMRNIYSVNYLVDMFGSDAALRVYSNTTDLIGPVIQDVAPQTSAVVVPDGVDTIIKWNFAIFDYFNGFKSGLITVVSSLDLVKYNFTITADDRISGTIYEGIYSINITVNGRCKSQSFYIQYAFMEDRAGKYSEYRESGPFPSSQEKQHINPFMMIGNITEVSKIDVDCQNSLLDTIPPLLGGFKFTPEFIDTANSTRQVLFEFETKDDNGILLAALPVVYLQEQRTNIVYKTATLVSYISDIAKYECLFDIPFLFGFNSSIKVSVFGIVDNQSNFNGYSMIQLQNAGFKNTINTESKLAFNLTILSTKEVYKSGGEIIIVGRNFSPLSVLIITYTNQTIRTIADPLFSSKTVVMFDMGKGEILGPNITITINDKIQYSNSFTVQVINKTIASPVFPPDSSSSDEPPVTNKPQICISDCGGLGHGVCTPAGCVCKSPWVGVSCTSQVIIIDPVINSTTPSTNITVPTKDKTTAIYYAIISVVALNELDQNGQLVQKHEFPSWIVSNNTISKYSQYTNSSYLYTSSINNNNTTTNVNVSIDYFNQDQPVNITFANQIITMNPYSLKYSVNISEYSFSSSLNTLQLVLLASIETDSNEECSSKQFGETVESNSEYIKMQVNDHSLYGRFIKRGVVDGRVKSVSNILLDNQFNSVSTQSEQQTYIGINIPFYSKSVQLDPDFSVLVDNKPASDTDDAICGKGKTKLTHAQIAGIVIGAAAFTGIVVVGVSYALYKSRQQKNFRNSLSLKMKEASSENK</sequence>
<evidence type="ECO:0000259" key="3">
    <source>
        <dbReference type="Pfam" id="PF23033"/>
    </source>
</evidence>
<dbReference type="PANTHER" id="PTHR31378:SF17">
    <property type="match status" value="1"/>
</dbReference>
<keyword evidence="8" id="KW-1185">Reference proteome</keyword>
<keyword evidence="1" id="KW-0812">Transmembrane</keyword>
<evidence type="ECO:0008006" key="9">
    <source>
        <dbReference type="Google" id="ProtNLM"/>
    </source>
</evidence>
<evidence type="ECO:0000259" key="5">
    <source>
        <dbReference type="Pfam" id="PF24893"/>
    </source>
</evidence>
<dbReference type="Proteomes" id="UP000695562">
    <property type="component" value="Unassembled WGS sequence"/>
</dbReference>
<feature type="domain" description="DUF7949" evidence="6">
    <location>
        <begin position="1015"/>
        <end position="1045"/>
    </location>
</feature>
<evidence type="ECO:0000259" key="2">
    <source>
        <dbReference type="Pfam" id="PF22933"/>
    </source>
</evidence>
<dbReference type="InterPro" id="IPR057709">
    <property type="entry name" value="DUF7949"/>
</dbReference>
<feature type="transmembrane region" description="Helical" evidence="1">
    <location>
        <begin position="1306"/>
        <end position="1329"/>
    </location>
</feature>
<dbReference type="OrthoDB" id="21427at2759"/>
<gene>
    <name evidence="7" type="ORF">CYY_009421</name>
</gene>
<feature type="domain" description="DUF7034" evidence="3">
    <location>
        <begin position="777"/>
        <end position="895"/>
    </location>
</feature>
<keyword evidence="1" id="KW-1133">Transmembrane helix</keyword>
<dbReference type="Pfam" id="PF24893">
    <property type="entry name" value="DUF7743"/>
    <property type="match status" value="1"/>
</dbReference>
<reference evidence="7" key="1">
    <citation type="submission" date="2020-01" db="EMBL/GenBank/DDBJ databases">
        <title>Development of genomics and gene disruption for Polysphondylium violaceum indicates a role for the polyketide synthase stlB in stalk morphogenesis.</title>
        <authorList>
            <person name="Narita B."/>
            <person name="Kawabe Y."/>
            <person name="Kin K."/>
            <person name="Saito T."/>
            <person name="Gibbs R."/>
            <person name="Kuspa A."/>
            <person name="Muzny D."/>
            <person name="Queller D."/>
            <person name="Richards S."/>
            <person name="Strassman J."/>
            <person name="Sucgang R."/>
            <person name="Worley K."/>
            <person name="Schaap P."/>
        </authorList>
    </citation>
    <scope>NUCLEOTIDE SEQUENCE</scope>
    <source>
        <strain evidence="7">QSvi11</strain>
    </source>
</reference>
<dbReference type="InterPro" id="IPR055462">
    <property type="entry name" value="DUF7034"/>
</dbReference>
<comment type="caution">
    <text evidence="7">The sequence shown here is derived from an EMBL/GenBank/DDBJ whole genome shotgun (WGS) entry which is preliminary data.</text>
</comment>
<feature type="domain" description="DUF7743" evidence="5">
    <location>
        <begin position="404"/>
        <end position="504"/>
    </location>
</feature>
<dbReference type="InterPro" id="IPR055463">
    <property type="entry name" value="DUF7035"/>
</dbReference>
<evidence type="ECO:0000256" key="1">
    <source>
        <dbReference type="SAM" id="Phobius"/>
    </source>
</evidence>
<dbReference type="Pfam" id="PF25820">
    <property type="entry name" value="DUF7949"/>
    <property type="match status" value="1"/>
</dbReference>
<dbReference type="PANTHER" id="PTHR31378">
    <property type="entry name" value="EGF-LIKE DOMAIN-CONTAINING PROTEIN-RELATED-RELATED"/>
    <property type="match status" value="1"/>
</dbReference>
<accession>A0A8J4PLV0</accession>
<evidence type="ECO:0000259" key="4">
    <source>
        <dbReference type="Pfam" id="PF23034"/>
    </source>
</evidence>
<dbReference type="Pfam" id="PF22933">
    <property type="entry name" value="ComC_SSD"/>
    <property type="match status" value="1"/>
</dbReference>
<feature type="domain" description="ComC supersandwich" evidence="2">
    <location>
        <begin position="1052"/>
        <end position="1280"/>
    </location>
</feature>
<protein>
    <recommendedName>
        <fullName evidence="9">EGF-like domain-containing protein</fullName>
    </recommendedName>
</protein>
<evidence type="ECO:0000313" key="8">
    <source>
        <dbReference type="Proteomes" id="UP000695562"/>
    </source>
</evidence>
<dbReference type="InterPro" id="IPR054484">
    <property type="entry name" value="ComC_SSD"/>
</dbReference>
<dbReference type="Pfam" id="PF23033">
    <property type="entry name" value="DUF7034"/>
    <property type="match status" value="1"/>
</dbReference>
<dbReference type="Pfam" id="PF23034">
    <property type="entry name" value="DUF7035"/>
    <property type="match status" value="1"/>
</dbReference>
<name>A0A8J4PLV0_9MYCE</name>
<dbReference type="EMBL" id="AJWJ01000704">
    <property type="protein sequence ID" value="KAF2069260.1"/>
    <property type="molecule type" value="Genomic_DNA"/>
</dbReference>
<evidence type="ECO:0000313" key="7">
    <source>
        <dbReference type="EMBL" id="KAF2069260.1"/>
    </source>
</evidence>
<proteinExistence type="predicted"/>
<dbReference type="InterPro" id="IPR056645">
    <property type="entry name" value="DUF7743"/>
</dbReference>